<evidence type="ECO:0000313" key="1">
    <source>
        <dbReference type="EMBL" id="GAA3873321.1"/>
    </source>
</evidence>
<keyword evidence="2" id="KW-1185">Reference proteome</keyword>
<proteinExistence type="predicted"/>
<dbReference type="Proteomes" id="UP001399917">
    <property type="component" value="Unassembled WGS sequence"/>
</dbReference>
<name>A0ABP7KEL7_9RHOB</name>
<dbReference type="PROSITE" id="PS51257">
    <property type="entry name" value="PROKAR_LIPOPROTEIN"/>
    <property type="match status" value="1"/>
</dbReference>
<gene>
    <name evidence="1" type="ORF">GCM10022404_23960</name>
</gene>
<reference evidence="2" key="1">
    <citation type="journal article" date="2019" name="Int. J. Syst. Evol. Microbiol.">
        <title>The Global Catalogue of Microorganisms (GCM) 10K type strain sequencing project: providing services to taxonomists for standard genome sequencing and annotation.</title>
        <authorList>
            <consortium name="The Broad Institute Genomics Platform"/>
            <consortium name="The Broad Institute Genome Sequencing Center for Infectious Disease"/>
            <person name="Wu L."/>
            <person name="Ma J."/>
        </authorList>
    </citation>
    <scope>NUCLEOTIDE SEQUENCE [LARGE SCALE GENOMIC DNA]</scope>
    <source>
        <strain evidence="2">JCM 17190</strain>
    </source>
</reference>
<comment type="caution">
    <text evidence="1">The sequence shown here is derived from an EMBL/GenBank/DDBJ whole genome shotgun (WGS) entry which is preliminary data.</text>
</comment>
<evidence type="ECO:0008006" key="3">
    <source>
        <dbReference type="Google" id="ProtNLM"/>
    </source>
</evidence>
<sequence length="168" mass="18152">MRQQIVVSGLILTLLSGCGGDFRNSKVNPLNWFGQREQTQTLDAEGRVVRVLPTLAPRKGYPAFVDTRAFAPSITALDFLRTATGSVLSVTTVVPTLGYADAALVPVEHDDGSILILEFRLRAPKDVPGIGSVSQREITVARAISNQELAQLTQIQIRSASGVRTLRP</sequence>
<accession>A0ABP7KEL7</accession>
<dbReference type="EMBL" id="BAABDF010000007">
    <property type="protein sequence ID" value="GAA3873321.1"/>
    <property type="molecule type" value="Genomic_DNA"/>
</dbReference>
<protein>
    <recommendedName>
        <fullName evidence="3">Lipoprotein</fullName>
    </recommendedName>
</protein>
<organism evidence="1 2">
    <name type="scientific">Celeribacter arenosi</name>
    <dbReference type="NCBI Taxonomy" id="792649"/>
    <lineage>
        <taxon>Bacteria</taxon>
        <taxon>Pseudomonadati</taxon>
        <taxon>Pseudomonadota</taxon>
        <taxon>Alphaproteobacteria</taxon>
        <taxon>Rhodobacterales</taxon>
        <taxon>Roseobacteraceae</taxon>
        <taxon>Celeribacter</taxon>
    </lineage>
</organism>
<evidence type="ECO:0000313" key="2">
    <source>
        <dbReference type="Proteomes" id="UP001399917"/>
    </source>
</evidence>
<dbReference type="RefSeq" id="WP_344847428.1">
    <property type="nucleotide sequence ID" value="NZ_BAABDF010000007.1"/>
</dbReference>